<accession>A0AAF0R1N0</accession>
<protein>
    <submittedName>
        <fullName evidence="1">Uncharacterized protein</fullName>
    </submittedName>
</protein>
<keyword evidence="2" id="KW-1185">Reference proteome</keyword>
<dbReference type="EMBL" id="CP133617">
    <property type="protein sequence ID" value="WMV32387.1"/>
    <property type="molecule type" value="Genomic_DNA"/>
</dbReference>
<sequence length="24" mass="2772">SFMDIISQSGGKPWGARMYIDRKK</sequence>
<gene>
    <name evidence="1" type="ORF">MTR67_025772</name>
</gene>
<dbReference type="AlphaFoldDB" id="A0AAF0R1N0"/>
<dbReference type="Proteomes" id="UP001234989">
    <property type="component" value="Chromosome 6"/>
</dbReference>
<name>A0AAF0R1N0_SOLVR</name>
<feature type="non-terminal residue" evidence="1">
    <location>
        <position position="1"/>
    </location>
</feature>
<evidence type="ECO:0000313" key="2">
    <source>
        <dbReference type="Proteomes" id="UP001234989"/>
    </source>
</evidence>
<proteinExistence type="predicted"/>
<evidence type="ECO:0000313" key="1">
    <source>
        <dbReference type="EMBL" id="WMV32387.1"/>
    </source>
</evidence>
<reference evidence="1" key="1">
    <citation type="submission" date="2023-08" db="EMBL/GenBank/DDBJ databases">
        <title>A de novo genome assembly of Solanum verrucosum Schlechtendal, a Mexican diploid species geographically isolated from the other diploid A-genome species in potato relatives.</title>
        <authorList>
            <person name="Hosaka K."/>
        </authorList>
    </citation>
    <scope>NUCLEOTIDE SEQUENCE</scope>
    <source>
        <tissue evidence="1">Young leaves</tissue>
    </source>
</reference>
<organism evidence="1 2">
    <name type="scientific">Solanum verrucosum</name>
    <dbReference type="NCBI Taxonomy" id="315347"/>
    <lineage>
        <taxon>Eukaryota</taxon>
        <taxon>Viridiplantae</taxon>
        <taxon>Streptophyta</taxon>
        <taxon>Embryophyta</taxon>
        <taxon>Tracheophyta</taxon>
        <taxon>Spermatophyta</taxon>
        <taxon>Magnoliopsida</taxon>
        <taxon>eudicotyledons</taxon>
        <taxon>Gunneridae</taxon>
        <taxon>Pentapetalae</taxon>
        <taxon>asterids</taxon>
        <taxon>lamiids</taxon>
        <taxon>Solanales</taxon>
        <taxon>Solanaceae</taxon>
        <taxon>Solanoideae</taxon>
        <taxon>Solaneae</taxon>
        <taxon>Solanum</taxon>
    </lineage>
</organism>